<comment type="caution">
    <text evidence="2">The sequence shown here is derived from an EMBL/GenBank/DDBJ whole genome shotgun (WGS) entry which is preliminary data.</text>
</comment>
<dbReference type="RefSeq" id="WP_123094031.1">
    <property type="nucleotide sequence ID" value="NZ_RIZG01000001.1"/>
</dbReference>
<keyword evidence="2" id="KW-0238">DNA-binding</keyword>
<keyword evidence="3" id="KW-1185">Reference proteome</keyword>
<accession>A0A3M8Q9D1</accession>
<dbReference type="GO" id="GO:0003677">
    <property type="term" value="F:DNA binding"/>
    <property type="evidence" value="ECO:0007669"/>
    <property type="project" value="UniProtKB-KW"/>
</dbReference>
<feature type="domain" description="Helix-turn-helix" evidence="1">
    <location>
        <begin position="14"/>
        <end position="61"/>
    </location>
</feature>
<dbReference type="SUPFAM" id="SSF46955">
    <property type="entry name" value="Putative DNA-binding domain"/>
    <property type="match status" value="1"/>
</dbReference>
<protein>
    <submittedName>
        <fullName evidence="2">DNA-binding protein</fullName>
    </submittedName>
</protein>
<organism evidence="2 3">
    <name type="scientific">Marinomonas hwangdonensis</name>
    <dbReference type="NCBI Taxonomy" id="1053647"/>
    <lineage>
        <taxon>Bacteria</taxon>
        <taxon>Pseudomonadati</taxon>
        <taxon>Pseudomonadota</taxon>
        <taxon>Gammaproteobacteria</taxon>
        <taxon>Oceanospirillales</taxon>
        <taxon>Oceanospirillaceae</taxon>
        <taxon>Marinomonas</taxon>
    </lineage>
</organism>
<evidence type="ECO:0000313" key="3">
    <source>
        <dbReference type="Proteomes" id="UP000280507"/>
    </source>
</evidence>
<dbReference type="OrthoDB" id="5609458at2"/>
<dbReference type="Gene3D" id="1.10.10.10">
    <property type="entry name" value="Winged helix-like DNA-binding domain superfamily/Winged helix DNA-binding domain"/>
    <property type="match status" value="1"/>
</dbReference>
<proteinExistence type="predicted"/>
<dbReference type="Pfam" id="PF12728">
    <property type="entry name" value="HTH_17"/>
    <property type="match status" value="1"/>
</dbReference>
<dbReference type="EMBL" id="RIZG01000001">
    <property type="protein sequence ID" value="RNF52688.1"/>
    <property type="molecule type" value="Genomic_DNA"/>
</dbReference>
<dbReference type="Proteomes" id="UP000280507">
    <property type="component" value="Unassembled WGS sequence"/>
</dbReference>
<evidence type="ECO:0000313" key="2">
    <source>
        <dbReference type="EMBL" id="RNF52688.1"/>
    </source>
</evidence>
<dbReference type="AlphaFoldDB" id="A0A3M8Q9D1"/>
<name>A0A3M8Q9D1_9GAMM</name>
<dbReference type="InterPro" id="IPR036388">
    <property type="entry name" value="WH-like_DNA-bd_sf"/>
</dbReference>
<gene>
    <name evidence="2" type="ORF">EBI00_00785</name>
</gene>
<dbReference type="InterPro" id="IPR009061">
    <property type="entry name" value="DNA-bd_dom_put_sf"/>
</dbReference>
<sequence>MQQDKGESILINRAQAAQLLGVSSQTLSVWASTGRYNLRYVKVGSRVMYRITDLEAFLESRTVSNSGELVND</sequence>
<dbReference type="InterPro" id="IPR041657">
    <property type="entry name" value="HTH_17"/>
</dbReference>
<evidence type="ECO:0000259" key="1">
    <source>
        <dbReference type="Pfam" id="PF12728"/>
    </source>
</evidence>
<reference evidence="2 3" key="1">
    <citation type="journal article" date="2012" name="Int. J. Syst. Evol. Microbiol.">
        <title>Marinomonas hwangdonensis sp. nov., isolated from seawater.</title>
        <authorList>
            <person name="Jung Y.T."/>
            <person name="Oh T.K."/>
            <person name="Yoon J.H."/>
        </authorList>
    </citation>
    <scope>NUCLEOTIDE SEQUENCE [LARGE SCALE GENOMIC DNA]</scope>
    <source>
        <strain evidence="2 3">HDW-15</strain>
    </source>
</reference>